<protein>
    <submittedName>
        <fullName evidence="4">Uncharacterized protein</fullName>
    </submittedName>
</protein>
<evidence type="ECO:0000256" key="1">
    <source>
        <dbReference type="SAM" id="MobiDB-lite"/>
    </source>
</evidence>
<feature type="region of interest" description="Disordered" evidence="1">
    <location>
        <begin position="754"/>
        <end position="776"/>
    </location>
</feature>
<feature type="transmembrane region" description="Helical" evidence="2">
    <location>
        <begin position="608"/>
        <end position="628"/>
    </location>
</feature>
<reference evidence="4 5" key="1">
    <citation type="submission" date="2019-06" db="EMBL/GenBank/DDBJ databases">
        <title>Sequencing the genomes of 1000 actinobacteria strains.</title>
        <authorList>
            <person name="Klenk H.-P."/>
        </authorList>
    </citation>
    <scope>NUCLEOTIDE SEQUENCE [LARGE SCALE GENOMIC DNA]</scope>
    <source>
        <strain evidence="4 5">DSM 46837</strain>
    </source>
</reference>
<feature type="signal peptide" evidence="3">
    <location>
        <begin position="1"/>
        <end position="27"/>
    </location>
</feature>
<keyword evidence="3" id="KW-0732">Signal</keyword>
<keyword evidence="2" id="KW-0812">Transmembrane</keyword>
<evidence type="ECO:0000313" key="5">
    <source>
        <dbReference type="Proteomes" id="UP000319865"/>
    </source>
</evidence>
<feature type="transmembrane region" description="Helical" evidence="2">
    <location>
        <begin position="699"/>
        <end position="723"/>
    </location>
</feature>
<evidence type="ECO:0000313" key="4">
    <source>
        <dbReference type="EMBL" id="TQN43149.1"/>
    </source>
</evidence>
<comment type="caution">
    <text evidence="4">The sequence shown here is derived from an EMBL/GenBank/DDBJ whole genome shotgun (WGS) entry which is preliminary data.</text>
</comment>
<feature type="transmembrane region" description="Helical" evidence="2">
    <location>
        <begin position="666"/>
        <end position="687"/>
    </location>
</feature>
<dbReference type="Gene3D" id="3.40.720.10">
    <property type="entry name" value="Alkaline Phosphatase, subunit A"/>
    <property type="match status" value="1"/>
</dbReference>
<dbReference type="AlphaFoldDB" id="A0A543PGD5"/>
<feature type="transmembrane region" description="Helical" evidence="2">
    <location>
        <begin position="485"/>
        <end position="505"/>
    </location>
</feature>
<feature type="chain" id="PRO_5038743668" evidence="3">
    <location>
        <begin position="28"/>
        <end position="788"/>
    </location>
</feature>
<feature type="transmembrane region" description="Helical" evidence="2">
    <location>
        <begin position="385"/>
        <end position="405"/>
    </location>
</feature>
<keyword evidence="5" id="KW-1185">Reference proteome</keyword>
<feature type="region of interest" description="Disordered" evidence="1">
    <location>
        <begin position="95"/>
        <end position="139"/>
    </location>
</feature>
<feature type="transmembrane region" description="Helical" evidence="2">
    <location>
        <begin position="558"/>
        <end position="578"/>
    </location>
</feature>
<dbReference type="SUPFAM" id="SSF53649">
    <property type="entry name" value="Alkaline phosphatase-like"/>
    <property type="match status" value="1"/>
</dbReference>
<dbReference type="EMBL" id="VFQE01000001">
    <property type="protein sequence ID" value="TQN43149.1"/>
    <property type="molecule type" value="Genomic_DNA"/>
</dbReference>
<accession>A0A543PGD5</accession>
<feature type="compositionally biased region" description="Pro residues" evidence="1">
    <location>
        <begin position="104"/>
        <end position="114"/>
    </location>
</feature>
<gene>
    <name evidence="4" type="ORF">FHU33_2579</name>
</gene>
<organism evidence="4 5">
    <name type="scientific">Blastococcus colisei</name>
    <dbReference type="NCBI Taxonomy" id="1564162"/>
    <lineage>
        <taxon>Bacteria</taxon>
        <taxon>Bacillati</taxon>
        <taxon>Actinomycetota</taxon>
        <taxon>Actinomycetes</taxon>
        <taxon>Geodermatophilales</taxon>
        <taxon>Geodermatophilaceae</taxon>
        <taxon>Blastococcus</taxon>
    </lineage>
</organism>
<keyword evidence="2" id="KW-1133">Transmembrane helix</keyword>
<dbReference type="InterPro" id="IPR017850">
    <property type="entry name" value="Alkaline_phosphatase_core_sf"/>
</dbReference>
<name>A0A543PGD5_9ACTN</name>
<feature type="transmembrane region" description="Helical" evidence="2">
    <location>
        <begin position="525"/>
        <end position="546"/>
    </location>
</feature>
<keyword evidence="2" id="KW-0472">Membrane</keyword>
<feature type="transmembrane region" description="Helical" evidence="2">
    <location>
        <begin position="584"/>
        <end position="601"/>
    </location>
</feature>
<feature type="transmembrane region" description="Helical" evidence="2">
    <location>
        <begin position="426"/>
        <end position="446"/>
    </location>
</feature>
<evidence type="ECO:0000256" key="2">
    <source>
        <dbReference type="SAM" id="Phobius"/>
    </source>
</evidence>
<feature type="transmembrane region" description="Helical" evidence="2">
    <location>
        <begin position="729"/>
        <end position="748"/>
    </location>
</feature>
<dbReference type="Proteomes" id="UP000319865">
    <property type="component" value="Unassembled WGS sequence"/>
</dbReference>
<feature type="transmembrane region" description="Helical" evidence="2">
    <location>
        <begin position="452"/>
        <end position="473"/>
    </location>
</feature>
<dbReference type="RefSeq" id="WP_142025686.1">
    <property type="nucleotide sequence ID" value="NZ_VFQE01000001.1"/>
</dbReference>
<proteinExistence type="predicted"/>
<evidence type="ECO:0000256" key="3">
    <source>
        <dbReference type="SAM" id="SignalP"/>
    </source>
</evidence>
<sequence>MTAFRRCGAVLAAVLVGLAVLVVPAAAADDGGPGVADAVVVVGVPGLTWGDVDPEGTPELWALAGDATIGALSVRAARGTTCVLDGWATLGAGNRARVPGPDDGLPPVPLPTVPLPDDQSAPATSAPGADGEPAPEPQLYTSLSYCGLQERAANRALEDPFATVERTAGDEGTRRFGAEPGALGEAVGCATVSGRAATLAAAVPGVELTRADALPPDPAELAGVLDDCPLSLVSLDQLTDAGRPGVEKTDDGTDPEPRAAALMRIDRAVGELRAAIATLPGETLLLLAGISEVNDGRPQLHVGMASGPGFGSGWLTSASTGRAPYVQLIDVAPTVLRALGLERPPSMNGQPMRAVGDRPALDVAVEQLRDLNVAATVHHRNVGNFFWILVFVSALVVAAGIVLLGGWQRRPAPAASGPRTRGLLRLLALVAAAVPVATYLAGLFPWERSASPVPALVAAVIAADLAVVALAVAGPWRRSRIGPPMVVLAVTLATLLLDVLTGSALELNGLLGYDAIVAGRFTGYGNLGFGLLSVSALLVTAAAAAAAARRGGRRRARAVTAVTVLGIGLLTVAVIGAPSLGRDFGGVLAAMPGFLLLAMLMARVRVTLLRFAAILLAAVLAVGTVAVLDWTGPPDQRTHLGRFVEQVLTGEAWTVVSRKASANIDILLGSPLAWMLPVALVAAVWLLRPGGLLRGGAGLPAGDAAVLRAGLLASALSLTLGAAVNDSGVALPATAAALLVPLLVWLAAGRGGKDTTSGESSGGAPHSGPAEGPDRVTVVSRGSTVWNA</sequence>
<dbReference type="OrthoDB" id="3264110at2"/>